<dbReference type="Proteomes" id="UP001217918">
    <property type="component" value="Unassembled WGS sequence"/>
</dbReference>
<keyword evidence="10" id="KW-1185">Reference proteome</keyword>
<proteinExistence type="inferred from homology"/>
<feature type="transmembrane region" description="Helical" evidence="7">
    <location>
        <begin position="235"/>
        <end position="260"/>
    </location>
</feature>
<gene>
    <name evidence="9" type="ORF">P8C59_000827</name>
</gene>
<feature type="transmembrane region" description="Helical" evidence="7">
    <location>
        <begin position="41"/>
        <end position="64"/>
    </location>
</feature>
<dbReference type="AlphaFoldDB" id="A0AAD9HX70"/>
<feature type="transmembrane region" description="Helical" evidence="7">
    <location>
        <begin position="125"/>
        <end position="144"/>
    </location>
</feature>
<feature type="transmembrane region" description="Helical" evidence="7">
    <location>
        <begin position="156"/>
        <end position="177"/>
    </location>
</feature>
<feature type="region of interest" description="Disordered" evidence="6">
    <location>
        <begin position="382"/>
        <end position="401"/>
    </location>
</feature>
<protein>
    <recommendedName>
        <fullName evidence="8">Rhodopsin domain-containing protein</fullName>
    </recommendedName>
</protein>
<feature type="transmembrane region" description="Helical" evidence="7">
    <location>
        <begin position="76"/>
        <end position="97"/>
    </location>
</feature>
<evidence type="ECO:0000256" key="4">
    <source>
        <dbReference type="ARBA" id="ARBA00023136"/>
    </source>
</evidence>
<evidence type="ECO:0000256" key="1">
    <source>
        <dbReference type="ARBA" id="ARBA00004141"/>
    </source>
</evidence>
<name>A0AAD9HX70_9PEZI</name>
<comment type="caution">
    <text evidence="9">The sequence shown here is derived from an EMBL/GenBank/DDBJ whole genome shotgun (WGS) entry which is preliminary data.</text>
</comment>
<evidence type="ECO:0000313" key="10">
    <source>
        <dbReference type="Proteomes" id="UP001217918"/>
    </source>
</evidence>
<accession>A0AAD9HX70</accession>
<dbReference type="InterPro" id="IPR049326">
    <property type="entry name" value="Rhodopsin_dom_fungi"/>
</dbReference>
<dbReference type="EMBL" id="JAQQPM010000001">
    <property type="protein sequence ID" value="KAK2067061.1"/>
    <property type="molecule type" value="Genomic_DNA"/>
</dbReference>
<evidence type="ECO:0000259" key="8">
    <source>
        <dbReference type="Pfam" id="PF20684"/>
    </source>
</evidence>
<evidence type="ECO:0000256" key="3">
    <source>
        <dbReference type="ARBA" id="ARBA00022989"/>
    </source>
</evidence>
<comment type="subcellular location">
    <subcellularLocation>
        <location evidence="1">Membrane</location>
        <topology evidence="1">Multi-pass membrane protein</topology>
    </subcellularLocation>
</comment>
<dbReference type="InterPro" id="IPR052337">
    <property type="entry name" value="SAT4-like"/>
</dbReference>
<keyword evidence="3 7" id="KW-1133">Transmembrane helix</keyword>
<feature type="compositionally biased region" description="Gly residues" evidence="6">
    <location>
        <begin position="383"/>
        <end position="396"/>
    </location>
</feature>
<keyword evidence="2 7" id="KW-0812">Transmembrane</keyword>
<keyword evidence="4 7" id="KW-0472">Membrane</keyword>
<evidence type="ECO:0000256" key="6">
    <source>
        <dbReference type="SAM" id="MobiDB-lite"/>
    </source>
</evidence>
<dbReference type="PANTHER" id="PTHR33048">
    <property type="entry name" value="PTH11-LIKE INTEGRAL MEMBRANE PROTEIN (AFU_ORTHOLOGUE AFUA_5G11245)"/>
    <property type="match status" value="1"/>
</dbReference>
<dbReference type="Pfam" id="PF20684">
    <property type="entry name" value="Fung_rhodopsin"/>
    <property type="match status" value="1"/>
</dbReference>
<dbReference type="PANTHER" id="PTHR33048:SF47">
    <property type="entry name" value="INTEGRAL MEMBRANE PROTEIN-RELATED"/>
    <property type="match status" value="1"/>
</dbReference>
<reference evidence="9" key="1">
    <citation type="journal article" date="2023" name="Mol. Plant Microbe Interact.">
        <title>Elucidating the Obligate Nature and Biological Capacity of an Invasive Fungal Corn Pathogen.</title>
        <authorList>
            <person name="MacCready J.S."/>
            <person name="Roggenkamp E.M."/>
            <person name="Gdanetz K."/>
            <person name="Chilvers M.I."/>
        </authorList>
    </citation>
    <scope>NUCLEOTIDE SEQUENCE</scope>
    <source>
        <strain evidence="9">PM02</strain>
    </source>
</reference>
<organism evidence="9 10">
    <name type="scientific">Phyllachora maydis</name>
    <dbReference type="NCBI Taxonomy" id="1825666"/>
    <lineage>
        <taxon>Eukaryota</taxon>
        <taxon>Fungi</taxon>
        <taxon>Dikarya</taxon>
        <taxon>Ascomycota</taxon>
        <taxon>Pezizomycotina</taxon>
        <taxon>Sordariomycetes</taxon>
        <taxon>Sordariomycetidae</taxon>
        <taxon>Phyllachorales</taxon>
        <taxon>Phyllachoraceae</taxon>
        <taxon>Phyllachora</taxon>
    </lineage>
</organism>
<evidence type="ECO:0000256" key="2">
    <source>
        <dbReference type="ARBA" id="ARBA00022692"/>
    </source>
</evidence>
<feature type="domain" description="Rhodopsin" evidence="8">
    <location>
        <begin position="60"/>
        <end position="305"/>
    </location>
</feature>
<dbReference type="GO" id="GO:0016020">
    <property type="term" value="C:membrane"/>
    <property type="evidence" value="ECO:0007669"/>
    <property type="project" value="UniProtKB-SubCell"/>
</dbReference>
<feature type="region of interest" description="Disordered" evidence="6">
    <location>
        <begin position="478"/>
        <end position="519"/>
    </location>
</feature>
<sequence>MQQSGPCKNRALLGAVFSRQKTEMARSGAGAGAAFTPSLQAGLLTVELVCVMLAVATCGLRLHYRYDSRRLAADDAWICGAMLVSMAQTAVACFLCVEDDRVSFSLDLVPDHAVTPEYRLRFASAILYCLTLPLAKNSILASLLRLPRLKQALQSCLWALATVNTLSIPAFALGYAFSCTPWRRDWSPESLGGLCDARTLCTLFLIGFNIITGLLVLALSLLASRNRTLCRHQKLAVVFIFCLGLLVIMAAATHLCLLIGDHVFNERRGTSPRKTASLVLKFVTSAVETNFSIVIAAMLALWPLAPRPWMPSSFPGDSVPPSRSTTRKPSFYDVQSASALSSPTTSESDPNGPESGCFSAWKKKAALAGNGRYWLRDKANGSGAHGSGGGGGGGGDCPSRVDLRSNRSSLYLFRPRDPGASRQVEIRGRAARDSEENFMMTTADGIFLRTDVIVTRDGSSEPSPRSTWRGFWHFARARSSPRATPSPVPTLLSRTPTPSPIPGLVLETEEEERTETRTR</sequence>
<evidence type="ECO:0000256" key="5">
    <source>
        <dbReference type="ARBA" id="ARBA00038359"/>
    </source>
</evidence>
<comment type="similarity">
    <text evidence="5">Belongs to the SAT4 family.</text>
</comment>
<evidence type="ECO:0000256" key="7">
    <source>
        <dbReference type="SAM" id="Phobius"/>
    </source>
</evidence>
<feature type="transmembrane region" description="Helical" evidence="7">
    <location>
        <begin position="197"/>
        <end position="223"/>
    </location>
</feature>
<evidence type="ECO:0000313" key="9">
    <source>
        <dbReference type="EMBL" id="KAK2067061.1"/>
    </source>
</evidence>